<reference evidence="4 5" key="1">
    <citation type="submission" date="2018-06" db="EMBL/GenBank/DDBJ databases">
        <title>Genomic Encyclopedia of Type Strains, Phase IV (KMG-IV): sequencing the most valuable type-strain genomes for metagenomic binning, comparative biology and taxonomic classification.</title>
        <authorList>
            <person name="Goeker M."/>
        </authorList>
    </citation>
    <scope>NUCLEOTIDE SEQUENCE [LARGE SCALE GENOMIC DNA]</scope>
    <source>
        <strain evidence="4 5">DSM 18048</strain>
    </source>
</reference>
<evidence type="ECO:0000256" key="2">
    <source>
        <dbReference type="SAM" id="MobiDB-lite"/>
    </source>
</evidence>
<evidence type="ECO:0000259" key="3">
    <source>
        <dbReference type="Pfam" id="PF03807"/>
    </source>
</evidence>
<dbReference type="PANTHER" id="PTHR14239">
    <property type="entry name" value="DUDULIN-RELATED"/>
    <property type="match status" value="1"/>
</dbReference>
<keyword evidence="1" id="KW-0560">Oxidoreductase</keyword>
<dbReference type="RefSeq" id="WP_110888523.1">
    <property type="nucleotide sequence ID" value="NZ_QJSX01000020.1"/>
</dbReference>
<feature type="region of interest" description="Disordered" evidence="2">
    <location>
        <begin position="181"/>
        <end position="207"/>
    </location>
</feature>
<evidence type="ECO:0000313" key="5">
    <source>
        <dbReference type="Proteomes" id="UP000248326"/>
    </source>
</evidence>
<dbReference type="PANTHER" id="PTHR14239:SF10">
    <property type="entry name" value="REDUCTASE"/>
    <property type="match status" value="1"/>
</dbReference>
<dbReference type="AlphaFoldDB" id="A0A318SH24"/>
<dbReference type="Pfam" id="PF03807">
    <property type="entry name" value="F420_oxidored"/>
    <property type="match status" value="1"/>
</dbReference>
<protein>
    <recommendedName>
        <fullName evidence="3">Pyrroline-5-carboxylate reductase catalytic N-terminal domain-containing protein</fullName>
    </recommendedName>
</protein>
<evidence type="ECO:0000313" key="4">
    <source>
        <dbReference type="EMBL" id="PYE49951.1"/>
    </source>
</evidence>
<dbReference type="InterPro" id="IPR028939">
    <property type="entry name" value="P5C_Rdtase_cat_N"/>
</dbReference>
<proteinExistence type="predicted"/>
<organism evidence="4 5">
    <name type="scientific">Deinococcus yavapaiensis KR-236</name>
    <dbReference type="NCBI Taxonomy" id="694435"/>
    <lineage>
        <taxon>Bacteria</taxon>
        <taxon>Thermotogati</taxon>
        <taxon>Deinococcota</taxon>
        <taxon>Deinococci</taxon>
        <taxon>Deinococcales</taxon>
        <taxon>Deinococcaceae</taxon>
        <taxon>Deinococcus</taxon>
    </lineage>
</organism>
<gene>
    <name evidence="4" type="ORF">DES52_12036</name>
</gene>
<dbReference type="InterPro" id="IPR051267">
    <property type="entry name" value="STEAP_metalloreductase"/>
</dbReference>
<dbReference type="InterPro" id="IPR036291">
    <property type="entry name" value="NAD(P)-bd_dom_sf"/>
</dbReference>
<dbReference type="OrthoDB" id="9786864at2"/>
<name>A0A318SH24_9DEIO</name>
<sequence>MKIGIIGSGHIGSTLARLLAARGHELALANSRGPDSLRELVATLGPNVRAASVREAASHGDVVIEAIPFGRLGDLPSDELAGKILVTAANYYPGRDGSIDLEGLAESQYTARLVPGARVVKAFNTIWFKHLAEQGDVSKPLEERRAIFVESDDEDAKRVVSSLIEEIGFAPVDGGTLADSARFQPDTPLYNQNVTAREARERLGDAR</sequence>
<accession>A0A318SH24</accession>
<dbReference type="Gene3D" id="3.40.50.720">
    <property type="entry name" value="NAD(P)-binding Rossmann-like Domain"/>
    <property type="match status" value="1"/>
</dbReference>
<feature type="compositionally biased region" description="Basic and acidic residues" evidence="2">
    <location>
        <begin position="197"/>
        <end position="207"/>
    </location>
</feature>
<dbReference type="Proteomes" id="UP000248326">
    <property type="component" value="Unassembled WGS sequence"/>
</dbReference>
<dbReference type="EMBL" id="QJSX01000020">
    <property type="protein sequence ID" value="PYE49951.1"/>
    <property type="molecule type" value="Genomic_DNA"/>
</dbReference>
<comment type="caution">
    <text evidence="4">The sequence shown here is derived from an EMBL/GenBank/DDBJ whole genome shotgun (WGS) entry which is preliminary data.</text>
</comment>
<feature type="domain" description="Pyrroline-5-carboxylate reductase catalytic N-terminal" evidence="3">
    <location>
        <begin position="2"/>
        <end position="91"/>
    </location>
</feature>
<keyword evidence="5" id="KW-1185">Reference proteome</keyword>
<dbReference type="SUPFAM" id="SSF51735">
    <property type="entry name" value="NAD(P)-binding Rossmann-fold domains"/>
    <property type="match status" value="1"/>
</dbReference>
<dbReference type="GO" id="GO:0016491">
    <property type="term" value="F:oxidoreductase activity"/>
    <property type="evidence" value="ECO:0007669"/>
    <property type="project" value="UniProtKB-KW"/>
</dbReference>
<evidence type="ECO:0000256" key="1">
    <source>
        <dbReference type="ARBA" id="ARBA00023002"/>
    </source>
</evidence>